<dbReference type="CDD" id="cd06170">
    <property type="entry name" value="LuxR_C_like"/>
    <property type="match status" value="1"/>
</dbReference>
<evidence type="ECO:0000259" key="4">
    <source>
        <dbReference type="PROSITE" id="PS50043"/>
    </source>
</evidence>
<evidence type="ECO:0000313" key="5">
    <source>
        <dbReference type="EMBL" id="MEQ2557875.1"/>
    </source>
</evidence>
<dbReference type="Pfam" id="PF00196">
    <property type="entry name" value="GerE"/>
    <property type="match status" value="1"/>
</dbReference>
<dbReference type="InterPro" id="IPR041617">
    <property type="entry name" value="TPR_MalT"/>
</dbReference>
<dbReference type="PROSITE" id="PS50043">
    <property type="entry name" value="HTH_LUXR_2"/>
    <property type="match status" value="1"/>
</dbReference>
<dbReference type="Pfam" id="PF17874">
    <property type="entry name" value="TPR_MalT"/>
    <property type="match status" value="1"/>
</dbReference>
<dbReference type="InterPro" id="IPR000792">
    <property type="entry name" value="Tscrpt_reg_LuxR_C"/>
</dbReference>
<evidence type="ECO:0000256" key="2">
    <source>
        <dbReference type="ARBA" id="ARBA00023125"/>
    </source>
</evidence>
<dbReference type="Proteomes" id="UP001454489">
    <property type="component" value="Unassembled WGS sequence"/>
</dbReference>
<protein>
    <submittedName>
        <fullName evidence="5">LuxR C-terminal-related transcriptional regulator</fullName>
    </submittedName>
</protein>
<proteinExistence type="predicted"/>
<accession>A0ABV1HEE5</accession>
<feature type="domain" description="HTH luxR-type" evidence="4">
    <location>
        <begin position="437"/>
        <end position="502"/>
    </location>
</feature>
<dbReference type="Gene3D" id="1.25.40.10">
    <property type="entry name" value="Tetratricopeptide repeat domain"/>
    <property type="match status" value="1"/>
</dbReference>
<dbReference type="SMART" id="SM00421">
    <property type="entry name" value="HTH_LUXR"/>
    <property type="match status" value="1"/>
</dbReference>
<evidence type="ECO:0000313" key="6">
    <source>
        <dbReference type="Proteomes" id="UP001454489"/>
    </source>
</evidence>
<name>A0ABV1HEE5_9FIRM</name>
<dbReference type="PRINTS" id="PR00038">
    <property type="entry name" value="HTHLUXR"/>
</dbReference>
<keyword evidence="6" id="KW-1185">Reference proteome</keyword>
<dbReference type="SUPFAM" id="SSF48452">
    <property type="entry name" value="TPR-like"/>
    <property type="match status" value="1"/>
</dbReference>
<keyword evidence="2" id="KW-0238">DNA-binding</keyword>
<dbReference type="RefSeq" id="WP_177963799.1">
    <property type="nucleotide sequence ID" value="NZ_JBBMEX010000007.1"/>
</dbReference>
<reference evidence="5 6" key="1">
    <citation type="submission" date="2024-03" db="EMBL/GenBank/DDBJ databases">
        <title>Human intestinal bacterial collection.</title>
        <authorList>
            <person name="Pauvert C."/>
            <person name="Hitch T.C.A."/>
            <person name="Clavel T."/>
        </authorList>
    </citation>
    <scope>NUCLEOTIDE SEQUENCE [LARGE SCALE GENOMIC DNA]</scope>
    <source>
        <strain evidence="5 6">CLA-AA-H185</strain>
    </source>
</reference>
<dbReference type="Gene3D" id="1.10.10.10">
    <property type="entry name" value="Winged helix-like DNA-binding domain superfamily/Winged helix DNA-binding domain"/>
    <property type="match status" value="1"/>
</dbReference>
<dbReference type="InterPro" id="IPR036388">
    <property type="entry name" value="WH-like_DNA-bd_sf"/>
</dbReference>
<dbReference type="EMBL" id="JBBMEX010000007">
    <property type="protein sequence ID" value="MEQ2557875.1"/>
    <property type="molecule type" value="Genomic_DNA"/>
</dbReference>
<dbReference type="PANTHER" id="PTHR44688:SF16">
    <property type="entry name" value="DNA-BINDING TRANSCRIPTIONAL ACTIVATOR DEVR_DOSR"/>
    <property type="match status" value="1"/>
</dbReference>
<sequence>MARTVRTVRKSKEEVHYPRHVKELCQIMEEAKEQGQLRAVMEEEFKKPVSMTGIWECRSYFHMEDENGYEGDTVLLSIRALLATMEGKLKEARCYADMLCEAPAPDEEELTREKFFRLILEMVLPDTTDKRFFQIVCFLERIHTKPIQSLILSACRPSILDGFRDFTPYGKYLVSYKDEITKSVQTLYGNSGKGVYEVALAEWNYQNNKCFDALVLVTGTIPLLESEQDVQCLFVAMALQFRILLVNGQTKMAEPYIKKIRERIQRGGRDELESSLDALECRAALYGGNMERIEAWLEYQAPDENKELYMMDMYAYLIKIRCYLLNGKHMMAIVLAKRLINLIEPVNRYMDLCECYMLSAMACYKAKDNKRLCEELQKALDLAKQYGYYRLLADEGACMVEMLKIYHKEAGADSFTENVLDLAGSVASHFPDYLKSPGEHYGALTEREAEVLRLMARGMSNDMIAEELDKKVGTVKFHTANIFKKLKVQNRQQAVERGYEIGFIGLEKGGTDEKKK</sequence>
<keyword evidence="3" id="KW-0804">Transcription</keyword>
<dbReference type="InterPro" id="IPR011990">
    <property type="entry name" value="TPR-like_helical_dom_sf"/>
</dbReference>
<dbReference type="SUPFAM" id="SSF46894">
    <property type="entry name" value="C-terminal effector domain of the bipartite response regulators"/>
    <property type="match status" value="1"/>
</dbReference>
<gene>
    <name evidence="5" type="ORF">WMO43_08345</name>
</gene>
<dbReference type="PANTHER" id="PTHR44688">
    <property type="entry name" value="DNA-BINDING TRANSCRIPTIONAL ACTIVATOR DEVR_DOSR"/>
    <property type="match status" value="1"/>
</dbReference>
<keyword evidence="1" id="KW-0805">Transcription regulation</keyword>
<evidence type="ECO:0000256" key="3">
    <source>
        <dbReference type="ARBA" id="ARBA00023163"/>
    </source>
</evidence>
<comment type="caution">
    <text evidence="5">The sequence shown here is derived from an EMBL/GenBank/DDBJ whole genome shotgun (WGS) entry which is preliminary data.</text>
</comment>
<organism evidence="5 6">
    <name type="scientific">Maccoyibacter intestinihominis</name>
    <dbReference type="NCBI Taxonomy" id="3133499"/>
    <lineage>
        <taxon>Bacteria</taxon>
        <taxon>Bacillati</taxon>
        <taxon>Bacillota</taxon>
        <taxon>Clostridia</taxon>
        <taxon>Lachnospirales</taxon>
        <taxon>Lachnospiraceae</taxon>
        <taxon>Maccoyibacter</taxon>
    </lineage>
</organism>
<evidence type="ECO:0000256" key="1">
    <source>
        <dbReference type="ARBA" id="ARBA00023015"/>
    </source>
</evidence>
<dbReference type="InterPro" id="IPR016032">
    <property type="entry name" value="Sig_transdc_resp-reg_C-effctor"/>
</dbReference>